<keyword evidence="2" id="KW-1185">Reference proteome</keyword>
<organism evidence="1 2">
    <name type="scientific">Colletotrichum lupini</name>
    <dbReference type="NCBI Taxonomy" id="145971"/>
    <lineage>
        <taxon>Eukaryota</taxon>
        <taxon>Fungi</taxon>
        <taxon>Dikarya</taxon>
        <taxon>Ascomycota</taxon>
        <taxon>Pezizomycotina</taxon>
        <taxon>Sordariomycetes</taxon>
        <taxon>Hypocreomycetidae</taxon>
        <taxon>Glomerellales</taxon>
        <taxon>Glomerellaceae</taxon>
        <taxon>Colletotrichum</taxon>
        <taxon>Colletotrichum acutatum species complex</taxon>
    </lineage>
</organism>
<sequence length="206" mass="23498">MAATQLRLCRLTANYGIESLVHHERRFDISLFSTAEIEYCFWLMLDVRHEVAGEFFRFSQITPCMFTLGIKTAQVLWLKARQIRGSAAADMEVERLKNPVGIKYEPLPAEKHQATSKTTPRLKKGLTLPVTFQLAAIIFCPGQRKKSFGPPSLGLLYWATRAGGCWLFGLGDDFRDPLPEVSWLSTDIMKTCSLVFESFHLLYFRD</sequence>
<dbReference type="EMBL" id="CP019472">
    <property type="protein sequence ID" value="UQC76478.1"/>
    <property type="molecule type" value="Genomic_DNA"/>
</dbReference>
<name>A0A9Q8WAB7_9PEZI</name>
<dbReference type="GeneID" id="73351905"/>
<reference evidence="1" key="1">
    <citation type="journal article" date="2021" name="Mol. Plant Microbe Interact.">
        <title>Complete Genome Sequence of the Plant-Pathogenic Fungus Colletotrichum lupini.</title>
        <authorList>
            <person name="Baroncelli R."/>
            <person name="Pensec F."/>
            <person name="Da Lio D."/>
            <person name="Boufleur T."/>
            <person name="Vicente I."/>
            <person name="Sarrocco S."/>
            <person name="Picot A."/>
            <person name="Baraldi E."/>
            <person name="Sukno S."/>
            <person name="Thon M."/>
            <person name="Le Floch G."/>
        </authorList>
    </citation>
    <scope>NUCLEOTIDE SEQUENCE</scope>
    <source>
        <strain evidence="1">IMI 504893</strain>
    </source>
</reference>
<accession>A0A9Q8WAB7</accession>
<gene>
    <name evidence="1" type="ORF">CLUP02_17991</name>
</gene>
<dbReference type="Proteomes" id="UP000830671">
    <property type="component" value="Chromosome 10"/>
</dbReference>
<proteinExistence type="predicted"/>
<evidence type="ECO:0000313" key="1">
    <source>
        <dbReference type="EMBL" id="UQC76478.1"/>
    </source>
</evidence>
<dbReference type="RefSeq" id="XP_049138119.1">
    <property type="nucleotide sequence ID" value="XM_049296895.1"/>
</dbReference>
<protein>
    <submittedName>
        <fullName evidence="1">Uncharacterized protein</fullName>
    </submittedName>
</protein>
<dbReference type="AlphaFoldDB" id="A0A9Q8WAB7"/>
<dbReference type="KEGG" id="clup:CLUP02_17991"/>
<evidence type="ECO:0000313" key="2">
    <source>
        <dbReference type="Proteomes" id="UP000830671"/>
    </source>
</evidence>